<evidence type="ECO:0000313" key="6">
    <source>
        <dbReference type="Proteomes" id="UP000239415"/>
    </source>
</evidence>
<reference evidence="5 6" key="1">
    <citation type="submission" date="2018-03" db="EMBL/GenBank/DDBJ databases">
        <title>Genomic Encyclopedia of Archaeal and Bacterial Type Strains, Phase II (KMG-II): from individual species to whole genera.</title>
        <authorList>
            <person name="Goeker M."/>
        </authorList>
    </citation>
    <scope>NUCLEOTIDE SEQUENCE [LARGE SCALE GENOMIC DNA]</scope>
    <source>
        <strain evidence="5 6">DSM 43146</strain>
    </source>
</reference>
<dbReference type="PROSITE" id="PS50111">
    <property type="entry name" value="CHEMOTAXIS_TRANSDUC_2"/>
    <property type="match status" value="1"/>
</dbReference>
<protein>
    <submittedName>
        <fullName evidence="5">Methyl-accepting chemotaxis protein (MCP) signaling protein</fullName>
    </submittedName>
</protein>
<evidence type="ECO:0000313" key="5">
    <source>
        <dbReference type="EMBL" id="PRX24814.1"/>
    </source>
</evidence>
<dbReference type="PANTHER" id="PTHR32089:SF112">
    <property type="entry name" value="LYSOZYME-LIKE PROTEIN-RELATED"/>
    <property type="match status" value="1"/>
</dbReference>
<feature type="domain" description="Methyl-accepting transducer" evidence="4">
    <location>
        <begin position="94"/>
        <end position="275"/>
    </location>
</feature>
<proteinExistence type="inferred from homology"/>
<evidence type="ECO:0000256" key="1">
    <source>
        <dbReference type="ARBA" id="ARBA00023224"/>
    </source>
</evidence>
<sequence>MKARPETVDAAALDEAVRLVTEVCERACNGDLEARVPVISGSERAARIRIAINGLLDHVDAFVRESGAASAAAAEGRFHRRFLTQGLDGAYRAAAEQITHSNQVMSRTAAQFADAARARQALADELESAVLTVSEQVATAATEMGRSANGLADFARVAVADAERGLGTVSSLRTSSDEIRHAVDLINQVAAQTRLLALNATIEAARAGSAGRGFGVVANEVKNLANETSASSEEIMSQVNTVQQSAADAIGVLEAVTNRIREMSVLVEGIAQAVDGGHQIEDVGLSQLAEVLRAEVSRFVSTIRAS</sequence>
<evidence type="ECO:0000259" key="4">
    <source>
        <dbReference type="PROSITE" id="PS50111"/>
    </source>
</evidence>
<evidence type="ECO:0000256" key="3">
    <source>
        <dbReference type="PROSITE-ProRule" id="PRU00284"/>
    </source>
</evidence>
<dbReference type="InterPro" id="IPR004090">
    <property type="entry name" value="Chemotax_Me-accpt_rcpt"/>
</dbReference>
<name>A0A2T0KMF5_9ACTN</name>
<dbReference type="GO" id="GO:0006935">
    <property type="term" value="P:chemotaxis"/>
    <property type="evidence" value="ECO:0007669"/>
    <property type="project" value="InterPro"/>
</dbReference>
<organism evidence="5 6">
    <name type="scientific">Actinoplanes italicus</name>
    <dbReference type="NCBI Taxonomy" id="113567"/>
    <lineage>
        <taxon>Bacteria</taxon>
        <taxon>Bacillati</taxon>
        <taxon>Actinomycetota</taxon>
        <taxon>Actinomycetes</taxon>
        <taxon>Micromonosporales</taxon>
        <taxon>Micromonosporaceae</taxon>
        <taxon>Actinoplanes</taxon>
    </lineage>
</organism>
<dbReference type="GO" id="GO:0007165">
    <property type="term" value="P:signal transduction"/>
    <property type="evidence" value="ECO:0007669"/>
    <property type="project" value="UniProtKB-KW"/>
</dbReference>
<evidence type="ECO:0000256" key="2">
    <source>
        <dbReference type="ARBA" id="ARBA00029447"/>
    </source>
</evidence>
<keyword evidence="6" id="KW-1185">Reference proteome</keyword>
<dbReference type="OrthoDB" id="5179380at2"/>
<dbReference type="RefSeq" id="WP_106316267.1">
    <property type="nucleotide sequence ID" value="NZ_BOMO01000009.1"/>
</dbReference>
<dbReference type="Gene3D" id="1.10.287.950">
    <property type="entry name" value="Methyl-accepting chemotaxis protein"/>
    <property type="match status" value="1"/>
</dbReference>
<dbReference type="PANTHER" id="PTHR32089">
    <property type="entry name" value="METHYL-ACCEPTING CHEMOTAXIS PROTEIN MCPB"/>
    <property type="match status" value="1"/>
</dbReference>
<keyword evidence="1 3" id="KW-0807">Transducer</keyword>
<dbReference type="GO" id="GO:0016020">
    <property type="term" value="C:membrane"/>
    <property type="evidence" value="ECO:0007669"/>
    <property type="project" value="InterPro"/>
</dbReference>
<accession>A0A2T0KMF5</accession>
<dbReference type="GO" id="GO:0004888">
    <property type="term" value="F:transmembrane signaling receptor activity"/>
    <property type="evidence" value="ECO:0007669"/>
    <property type="project" value="InterPro"/>
</dbReference>
<dbReference type="Pfam" id="PF00015">
    <property type="entry name" value="MCPsignal"/>
    <property type="match status" value="1"/>
</dbReference>
<dbReference type="SUPFAM" id="SSF58104">
    <property type="entry name" value="Methyl-accepting chemotaxis protein (MCP) signaling domain"/>
    <property type="match status" value="1"/>
</dbReference>
<dbReference type="AlphaFoldDB" id="A0A2T0KMF5"/>
<dbReference type="PRINTS" id="PR00260">
    <property type="entry name" value="CHEMTRNSDUCR"/>
</dbReference>
<comment type="caution">
    <text evidence="5">The sequence shown here is derived from an EMBL/GenBank/DDBJ whole genome shotgun (WGS) entry which is preliminary data.</text>
</comment>
<dbReference type="Proteomes" id="UP000239415">
    <property type="component" value="Unassembled WGS sequence"/>
</dbReference>
<comment type="similarity">
    <text evidence="2">Belongs to the methyl-accepting chemotaxis (MCP) protein family.</text>
</comment>
<dbReference type="InterPro" id="IPR004089">
    <property type="entry name" value="MCPsignal_dom"/>
</dbReference>
<gene>
    <name evidence="5" type="ORF">CLV67_102594</name>
</gene>
<dbReference type="EMBL" id="PVMZ01000002">
    <property type="protein sequence ID" value="PRX24814.1"/>
    <property type="molecule type" value="Genomic_DNA"/>
</dbReference>
<dbReference type="SMART" id="SM00283">
    <property type="entry name" value="MA"/>
    <property type="match status" value="1"/>
</dbReference>